<name>A0A7S1SFT3_ALECA</name>
<keyword evidence="2" id="KW-0732">Signal</keyword>
<sequence>MAHTGSLLFLVLCLALCWAGESTGLTAHSRLNRDDEVLVSESAECDTDPDKPRTKYEIRKAEEMERRQVQLSRNEKATKEVKKQKRREDYEALQEKLAKEKVAQEEARKNRQLKYEEEVEERAQKKLKAQAPTVDPRDPSARGSVTLRLKGPSNIPSLTLEVPLGQRLGVVAQKGSEHFRMKDINKVRLIFHGEVLKRSDTAEMHGFRQGDVLDIKQDS</sequence>
<feature type="chain" id="PRO_5030615938" description="Ubiquitin-like domain-containing protein" evidence="2">
    <location>
        <begin position="20"/>
        <end position="219"/>
    </location>
</feature>
<dbReference type="AlphaFoldDB" id="A0A7S1SFT3"/>
<feature type="region of interest" description="Disordered" evidence="1">
    <location>
        <begin position="41"/>
        <end position="87"/>
    </location>
</feature>
<evidence type="ECO:0000313" key="3">
    <source>
        <dbReference type="EMBL" id="CAD9193539.1"/>
    </source>
</evidence>
<dbReference type="SUPFAM" id="SSF54236">
    <property type="entry name" value="Ubiquitin-like"/>
    <property type="match status" value="1"/>
</dbReference>
<evidence type="ECO:0008006" key="4">
    <source>
        <dbReference type="Google" id="ProtNLM"/>
    </source>
</evidence>
<organism evidence="3">
    <name type="scientific">Alexandrium catenella</name>
    <name type="common">Red tide dinoflagellate</name>
    <name type="synonym">Gonyaulax catenella</name>
    <dbReference type="NCBI Taxonomy" id="2925"/>
    <lineage>
        <taxon>Eukaryota</taxon>
        <taxon>Sar</taxon>
        <taxon>Alveolata</taxon>
        <taxon>Dinophyceae</taxon>
        <taxon>Gonyaulacales</taxon>
        <taxon>Pyrocystaceae</taxon>
        <taxon>Alexandrium</taxon>
    </lineage>
</organism>
<evidence type="ECO:0000256" key="2">
    <source>
        <dbReference type="SAM" id="SignalP"/>
    </source>
</evidence>
<accession>A0A7S1SFT3</accession>
<reference evidence="3" key="1">
    <citation type="submission" date="2021-01" db="EMBL/GenBank/DDBJ databases">
        <authorList>
            <person name="Corre E."/>
            <person name="Pelletier E."/>
            <person name="Niang G."/>
            <person name="Scheremetjew M."/>
            <person name="Finn R."/>
            <person name="Kale V."/>
            <person name="Holt S."/>
            <person name="Cochrane G."/>
            <person name="Meng A."/>
            <person name="Brown T."/>
            <person name="Cohen L."/>
        </authorList>
    </citation>
    <scope>NUCLEOTIDE SEQUENCE</scope>
    <source>
        <strain evidence="3">OF101</strain>
    </source>
</reference>
<proteinExistence type="predicted"/>
<feature type="compositionally biased region" description="Basic and acidic residues" evidence="1">
    <location>
        <begin position="48"/>
        <end position="87"/>
    </location>
</feature>
<feature type="region of interest" description="Disordered" evidence="1">
    <location>
        <begin position="123"/>
        <end position="150"/>
    </location>
</feature>
<dbReference type="Gene3D" id="3.10.20.90">
    <property type="entry name" value="Phosphatidylinositol 3-kinase Catalytic Subunit, Chain A, domain 1"/>
    <property type="match status" value="1"/>
</dbReference>
<dbReference type="EMBL" id="HBGE01117837">
    <property type="protein sequence ID" value="CAD9193539.1"/>
    <property type="molecule type" value="Transcribed_RNA"/>
</dbReference>
<evidence type="ECO:0000256" key="1">
    <source>
        <dbReference type="SAM" id="MobiDB-lite"/>
    </source>
</evidence>
<dbReference type="InterPro" id="IPR029071">
    <property type="entry name" value="Ubiquitin-like_domsf"/>
</dbReference>
<gene>
    <name evidence="3" type="ORF">ACAT0790_LOCUS70316</name>
</gene>
<feature type="signal peptide" evidence="2">
    <location>
        <begin position="1"/>
        <end position="19"/>
    </location>
</feature>
<protein>
    <recommendedName>
        <fullName evidence="4">Ubiquitin-like domain-containing protein</fullName>
    </recommendedName>
</protein>